<name>A0A5C0UFK8_9PROT</name>
<accession>A0A5C0UFK8</accession>
<dbReference type="KEGG" id="cpri:FZC34_01075"/>
<protein>
    <submittedName>
        <fullName evidence="1">Uncharacterized protein</fullName>
    </submittedName>
</protein>
<sequence length="253" mass="29692">MIKYFLITLSFLHINSMKIGNRCVSKQQLQKTALFLNSKELQAIYQIKFNDAKEYIIDLETLKFVFKNKKIPINTKLFAHILSSLPNKDTQEANDLATYLTLSYQIKNSAKYSDSYASKELLQKIKQNFIRSFIVWKISNKQKSKAEKIRNQLDLVNKDEYKIIATASDNFTEFKMPIMNFQLNTKSSYAIQSTIKGNFSDIIFENGEYTFFYIVDSIIIDSDQYLNLIKEEYKKQFMQDQIRLYKPCISIEG</sequence>
<gene>
    <name evidence="1" type="ORF">FZC34_01075</name>
</gene>
<evidence type="ECO:0000313" key="2">
    <source>
        <dbReference type="Proteomes" id="UP000325004"/>
    </source>
</evidence>
<dbReference type="Proteomes" id="UP000325004">
    <property type="component" value="Chromosome"/>
</dbReference>
<keyword evidence="2" id="KW-1185">Reference proteome</keyword>
<organism evidence="1 2">
    <name type="scientific">Candidatus Cytomitobacter primus</name>
    <dbReference type="NCBI Taxonomy" id="2066024"/>
    <lineage>
        <taxon>Bacteria</taxon>
        <taxon>Pseudomonadati</taxon>
        <taxon>Pseudomonadota</taxon>
        <taxon>Alphaproteobacteria</taxon>
        <taxon>Holosporales</taxon>
        <taxon>Holosporaceae</taxon>
        <taxon>Candidatus Cytomitobacter</taxon>
    </lineage>
</organism>
<dbReference type="EMBL" id="CP043316">
    <property type="protein sequence ID" value="QEK38500.1"/>
    <property type="molecule type" value="Genomic_DNA"/>
</dbReference>
<dbReference type="OrthoDB" id="1913115at2"/>
<reference evidence="1 2" key="1">
    <citation type="submission" date="2019-08" db="EMBL/GenBank/DDBJ databases">
        <title>Highly reduced genomes of protist endosymbionts show evolutionary convergence.</title>
        <authorList>
            <person name="George E."/>
            <person name="Husnik F."/>
            <person name="Tashyreva D."/>
            <person name="Prokopchuk G."/>
            <person name="Horak A."/>
            <person name="Kwong W.K."/>
            <person name="Lukes J."/>
            <person name="Keeling P.J."/>
        </authorList>
    </citation>
    <scope>NUCLEOTIDE SEQUENCE [LARGE SCALE GENOMIC DNA]</scope>
    <source>
        <strain evidence="1">1604LC</strain>
    </source>
</reference>
<proteinExistence type="predicted"/>
<evidence type="ECO:0000313" key="1">
    <source>
        <dbReference type="EMBL" id="QEK38500.1"/>
    </source>
</evidence>
<dbReference type="AlphaFoldDB" id="A0A5C0UFK8"/>
<dbReference type="RefSeq" id="WP_148971616.1">
    <property type="nucleotide sequence ID" value="NZ_CP043316.1"/>
</dbReference>